<dbReference type="Proteomes" id="UP000234474">
    <property type="component" value="Unassembled WGS sequence"/>
</dbReference>
<evidence type="ECO:0000313" key="1">
    <source>
        <dbReference type="EMBL" id="PKX88942.1"/>
    </source>
</evidence>
<dbReference type="VEuPathDB" id="FungiDB:P174DRAFT_60674"/>
<dbReference type="RefSeq" id="XP_024677537.1">
    <property type="nucleotide sequence ID" value="XM_024832401.1"/>
</dbReference>
<dbReference type="OrthoDB" id="5396831at2759"/>
<dbReference type="GeneID" id="36539738"/>
<protein>
    <submittedName>
        <fullName evidence="1">Uncharacterized protein</fullName>
    </submittedName>
</protein>
<dbReference type="AlphaFoldDB" id="A0A2I1BUB4"/>
<dbReference type="EMBL" id="MSZS01000011">
    <property type="protein sequence ID" value="PKX88942.1"/>
    <property type="molecule type" value="Genomic_DNA"/>
</dbReference>
<proteinExistence type="predicted"/>
<organism evidence="1 2">
    <name type="scientific">Aspergillus novofumigatus (strain IBT 16806)</name>
    <dbReference type="NCBI Taxonomy" id="1392255"/>
    <lineage>
        <taxon>Eukaryota</taxon>
        <taxon>Fungi</taxon>
        <taxon>Dikarya</taxon>
        <taxon>Ascomycota</taxon>
        <taxon>Pezizomycotina</taxon>
        <taxon>Eurotiomycetes</taxon>
        <taxon>Eurotiomycetidae</taxon>
        <taxon>Eurotiales</taxon>
        <taxon>Aspergillaceae</taxon>
        <taxon>Aspergillus</taxon>
        <taxon>Aspergillus subgen. Fumigati</taxon>
    </lineage>
</organism>
<evidence type="ECO:0000313" key="2">
    <source>
        <dbReference type="Proteomes" id="UP000234474"/>
    </source>
</evidence>
<reference evidence="2" key="1">
    <citation type="journal article" date="2018" name="Proc. Natl. Acad. Sci. U.S.A.">
        <title>Linking secondary metabolites to gene clusters through genome sequencing of six diverse Aspergillus species.</title>
        <authorList>
            <person name="Kaerboelling I."/>
            <person name="Vesth T.C."/>
            <person name="Frisvad J.C."/>
            <person name="Nybo J.L."/>
            <person name="Theobald S."/>
            <person name="Kuo A."/>
            <person name="Bowyer P."/>
            <person name="Matsuda Y."/>
            <person name="Mondo S."/>
            <person name="Lyhne E.K."/>
            <person name="Kogle M.E."/>
            <person name="Clum A."/>
            <person name="Lipzen A."/>
            <person name="Salamov A."/>
            <person name="Ngan C.Y."/>
            <person name="Daum C."/>
            <person name="Chiniquy J."/>
            <person name="Barry K."/>
            <person name="LaButti K."/>
            <person name="Haridas S."/>
            <person name="Simmons B.A."/>
            <person name="Magnuson J.K."/>
            <person name="Mortensen U.H."/>
            <person name="Larsen T.O."/>
            <person name="Grigoriev I.V."/>
            <person name="Baker S.E."/>
            <person name="Andersen M.R."/>
        </authorList>
    </citation>
    <scope>NUCLEOTIDE SEQUENCE [LARGE SCALE GENOMIC DNA]</scope>
    <source>
        <strain evidence="2">IBT 16806</strain>
    </source>
</reference>
<gene>
    <name evidence="1" type="ORF">P174DRAFT_60674</name>
</gene>
<name>A0A2I1BUB4_ASPN1</name>
<sequence length="108" mass="12406">MRCPAILLDQQHLHYFICTAPVDREEHRTNYILLLKVLILCYFSTQEIGERIGSSSIPWRRISHSHESPDAYIAGAQGRESDFNLESLRSVCNDYVLSRVEHGSSKQT</sequence>
<comment type="caution">
    <text evidence="1">The sequence shown here is derived from an EMBL/GenBank/DDBJ whole genome shotgun (WGS) entry which is preliminary data.</text>
</comment>
<keyword evidence="2" id="KW-1185">Reference proteome</keyword>
<accession>A0A2I1BUB4</accession>